<dbReference type="PANTHER" id="PTHR47197">
    <property type="entry name" value="PROTEIN NIRF"/>
    <property type="match status" value="1"/>
</dbReference>
<organism evidence="2 3">
    <name type="scientific">Halobiforma nitratireducens JCM 10879</name>
    <dbReference type="NCBI Taxonomy" id="1227454"/>
    <lineage>
        <taxon>Archaea</taxon>
        <taxon>Methanobacteriati</taxon>
        <taxon>Methanobacteriota</taxon>
        <taxon>Stenosarchaea group</taxon>
        <taxon>Halobacteria</taxon>
        <taxon>Halobacteriales</taxon>
        <taxon>Natrialbaceae</taxon>
        <taxon>Halobiforma</taxon>
    </lineage>
</organism>
<dbReference type="Proteomes" id="UP000011607">
    <property type="component" value="Unassembled WGS sequence"/>
</dbReference>
<reference evidence="2 3" key="1">
    <citation type="journal article" date="2014" name="PLoS Genet.">
        <title>Phylogenetically driven sequencing of extremely halophilic archaea reveals strategies for static and dynamic osmo-response.</title>
        <authorList>
            <person name="Becker E.A."/>
            <person name="Seitzer P.M."/>
            <person name="Tritt A."/>
            <person name="Larsen D."/>
            <person name="Krusor M."/>
            <person name="Yao A.I."/>
            <person name="Wu D."/>
            <person name="Madern D."/>
            <person name="Eisen J.A."/>
            <person name="Darling A.E."/>
            <person name="Facciotti M.T."/>
        </authorList>
    </citation>
    <scope>NUCLEOTIDE SEQUENCE [LARGE SCALE GENOMIC DNA]</scope>
    <source>
        <strain evidence="2 3">JCM 10879</strain>
    </source>
</reference>
<dbReference type="RefSeq" id="WP_006673436.1">
    <property type="nucleotide sequence ID" value="NZ_AOMA01000125.1"/>
</dbReference>
<protein>
    <submittedName>
        <fullName evidence="2">Uncharacterized protein</fullName>
    </submittedName>
</protein>
<dbReference type="PANTHER" id="PTHR47197:SF3">
    <property type="entry name" value="DIHYDRO-HEME D1 DEHYDROGENASE"/>
    <property type="match status" value="1"/>
</dbReference>
<dbReference type="PROSITE" id="PS51257">
    <property type="entry name" value="PROKAR_LIPOPROTEIN"/>
    <property type="match status" value="1"/>
</dbReference>
<dbReference type="eggNOG" id="arCOG02560">
    <property type="taxonomic scope" value="Archaea"/>
</dbReference>
<keyword evidence="3" id="KW-1185">Reference proteome</keyword>
<proteinExistence type="predicted"/>
<dbReference type="EMBL" id="AOMA01000125">
    <property type="protein sequence ID" value="EMA35313.1"/>
    <property type="molecule type" value="Genomic_DNA"/>
</dbReference>
<evidence type="ECO:0000256" key="1">
    <source>
        <dbReference type="SAM" id="MobiDB-lite"/>
    </source>
</evidence>
<feature type="compositionally biased region" description="Acidic residues" evidence="1">
    <location>
        <begin position="28"/>
        <end position="70"/>
    </location>
</feature>
<sequence>MNDSIDRRRFVQVATGGTVIALAGCLSDDGDGDGDGDGNEGEDEGEPDTGDSTDEDENGDGESPGDDADGSEGLVYAFAPNTIAVIDPEEGTVVDEITEDLSDESWADPRITAAYDEIYVVRESPSQVVVIDTDAREIVDEVDIGPNPTHMYHPNDDEMWVHSDEEGTFYVVDTDTHEVTEIVESGLENEGHGKLLYHEDFGSMGYATNVNDPATLLIDLESYERTDYVELENEDEGTHYKAYAPETGLAYFEHGDETAVVDTESDEVVEYLDFAGGMYLSPDETVLGVLDGNSIRFIDATTADSEEHGVVDVDEGPDALRYYEADDGTLYAFTAHTQTDQASIIDVEALEIVETVDIGDIVRPEGAPFLYRSGVAGGGYFISPADDDGIVAIVDMASQEVVDHVEVEEGVDTVQFVGDSGVGYTGTLR</sequence>
<dbReference type="Gene3D" id="2.130.10.10">
    <property type="entry name" value="YVTN repeat-like/Quinoprotein amine dehydrogenase"/>
    <property type="match status" value="2"/>
</dbReference>
<dbReference type="OrthoDB" id="167723at2157"/>
<dbReference type="SUPFAM" id="SSF50974">
    <property type="entry name" value="Nitrous oxide reductase, N-terminal domain"/>
    <property type="match status" value="1"/>
</dbReference>
<name>M0LQD0_9EURY</name>
<dbReference type="InterPro" id="IPR015943">
    <property type="entry name" value="WD40/YVTN_repeat-like_dom_sf"/>
</dbReference>
<accession>M0LQD0</accession>
<dbReference type="STRING" id="1227454.C446_12654"/>
<gene>
    <name evidence="2" type="ORF">C446_12654</name>
</gene>
<dbReference type="PATRIC" id="fig|1227454.3.peg.2589"/>
<dbReference type="InterPro" id="IPR011045">
    <property type="entry name" value="N2O_reductase_N"/>
</dbReference>
<evidence type="ECO:0000313" key="2">
    <source>
        <dbReference type="EMBL" id="EMA35313.1"/>
    </source>
</evidence>
<evidence type="ECO:0000313" key="3">
    <source>
        <dbReference type="Proteomes" id="UP000011607"/>
    </source>
</evidence>
<dbReference type="AlphaFoldDB" id="M0LQD0"/>
<comment type="caution">
    <text evidence="2">The sequence shown here is derived from an EMBL/GenBank/DDBJ whole genome shotgun (WGS) entry which is preliminary data.</text>
</comment>
<feature type="region of interest" description="Disordered" evidence="1">
    <location>
        <begin position="21"/>
        <end position="73"/>
    </location>
</feature>
<dbReference type="InterPro" id="IPR051200">
    <property type="entry name" value="Host-pathogen_enzymatic-act"/>
</dbReference>